<dbReference type="OrthoDB" id="9769453at2"/>
<dbReference type="NCBIfam" id="TIGR01319">
    <property type="entry name" value="glmL_fam"/>
    <property type="match status" value="1"/>
</dbReference>
<organism evidence="1 2">
    <name type="scientific">Clostridium algidicarnis DSM 15099</name>
    <dbReference type="NCBI Taxonomy" id="1121295"/>
    <lineage>
        <taxon>Bacteria</taxon>
        <taxon>Bacillati</taxon>
        <taxon>Bacillota</taxon>
        <taxon>Clostridia</taxon>
        <taxon>Eubacteriales</taxon>
        <taxon>Clostridiaceae</taxon>
        <taxon>Clostridium</taxon>
    </lineage>
</organism>
<dbReference type="InterPro" id="IPR006230">
    <property type="entry name" value="MutL"/>
</dbReference>
<dbReference type="RefSeq" id="WP_104409714.1">
    <property type="nucleotide sequence ID" value="NZ_PTIS01000006.1"/>
</dbReference>
<protein>
    <submittedName>
        <fullName evidence="1">Uncharacterized protein (TIGR01319 family)</fullName>
    </submittedName>
</protein>
<name>A0A2S6FYG0_9CLOT</name>
<gene>
    <name evidence="1" type="ORF">BD821_10693</name>
</gene>
<evidence type="ECO:0000313" key="1">
    <source>
        <dbReference type="EMBL" id="PPK48571.1"/>
    </source>
</evidence>
<comment type="caution">
    <text evidence="1">The sequence shown here is derived from an EMBL/GenBank/DDBJ whole genome shotgun (WGS) entry which is preliminary data.</text>
</comment>
<dbReference type="NCBIfam" id="NF040745">
    <property type="entry name" value="accessory_GlmL"/>
    <property type="match status" value="1"/>
</dbReference>
<proteinExistence type="predicted"/>
<dbReference type="EMBL" id="PTIS01000006">
    <property type="protein sequence ID" value="PPK48571.1"/>
    <property type="molecule type" value="Genomic_DNA"/>
</dbReference>
<dbReference type="Pfam" id="PF13941">
    <property type="entry name" value="MutL"/>
    <property type="match status" value="1"/>
</dbReference>
<dbReference type="AlphaFoldDB" id="A0A2S6FYG0"/>
<dbReference type="STRING" id="37659.GCA_000703125_00671"/>
<dbReference type="Proteomes" id="UP000239863">
    <property type="component" value="Unassembled WGS sequence"/>
</dbReference>
<sequence>MDAYLLIDFGSTYTKLTAIDIKNEEILATSKDITTIEDDIMIGFNKAYDKLLKDLQGKEVNFVRRLACSSAAGGLKMIAIGLVPELTAEAAKRAALGAGARVLKTYSYELTNIEMKEIKKSDIDIILLAGGTDGGNKECIIHNAKMIVKHGINIPVVVAGNKGANDDISELFDEAKTPYFITENVMPKLNSLNVEPAREEIRKIFMNRIVDAKGLSNAEEYVNGILMPTPAAVLKAARVLSEGSDKEEGIGEIVVIDIGGATTDVHSIADGEPTKAGVTLRGLEEPFAKRTVEGDLGMRYSALSLWEAAGTRKIKKSLKNKDLDVEENCRLRSKDIMMIPKTEDEVDFDESMARIATELAMERHCGYVEPVYSPLGVVYTQYGKDLMEVKYMIGTGGVLVHSKDPGNILQAGTFSKENLNSLRPQRSKLLLDKTYILSSMGLLAEELPDLAVRIMKKYLVEIDYKKDEENDYIDEKKIELFKQQFKDAQSFDNHCNGEF</sequence>
<evidence type="ECO:0000313" key="2">
    <source>
        <dbReference type="Proteomes" id="UP000239863"/>
    </source>
</evidence>
<reference evidence="1 2" key="1">
    <citation type="submission" date="2018-02" db="EMBL/GenBank/DDBJ databases">
        <title>Genomic Encyclopedia of Archaeal and Bacterial Type Strains, Phase II (KMG-II): from individual species to whole genera.</title>
        <authorList>
            <person name="Goeker M."/>
        </authorList>
    </citation>
    <scope>NUCLEOTIDE SEQUENCE [LARGE SCALE GENOMIC DNA]</scope>
    <source>
        <strain evidence="1 2">DSM 15099</strain>
    </source>
</reference>
<accession>A0A2S6FYG0</accession>
<dbReference type="PIRSF" id="PIRSF004729">
    <property type="entry name" value="MutL"/>
    <property type="match status" value="1"/>
</dbReference>